<evidence type="ECO:0000313" key="4">
    <source>
        <dbReference type="Proteomes" id="UP000198901"/>
    </source>
</evidence>
<dbReference type="OrthoDB" id="645173at2"/>
<dbReference type="GO" id="GO:0016989">
    <property type="term" value="F:sigma factor antagonist activity"/>
    <property type="evidence" value="ECO:0007669"/>
    <property type="project" value="TreeGrafter"/>
</dbReference>
<dbReference type="STRING" id="563176.SAMN04488090_0023"/>
<accession>A0A1G9HEL2</accession>
<dbReference type="Gene3D" id="3.55.50.30">
    <property type="match status" value="1"/>
</dbReference>
<dbReference type="RefSeq" id="WP_093196312.1">
    <property type="nucleotide sequence ID" value="NZ_FNGS01000001.1"/>
</dbReference>
<proteinExistence type="predicted"/>
<protein>
    <submittedName>
        <fullName evidence="3">FecR family protein</fullName>
    </submittedName>
</protein>
<keyword evidence="4" id="KW-1185">Reference proteome</keyword>
<dbReference type="InterPro" id="IPR012373">
    <property type="entry name" value="Ferrdict_sens_TM"/>
</dbReference>
<dbReference type="Pfam" id="PF04773">
    <property type="entry name" value="FecR"/>
    <property type="match status" value="1"/>
</dbReference>
<dbReference type="PANTHER" id="PTHR30273:SF2">
    <property type="entry name" value="PROTEIN FECR"/>
    <property type="match status" value="1"/>
</dbReference>
<evidence type="ECO:0000259" key="1">
    <source>
        <dbReference type="Pfam" id="PF04773"/>
    </source>
</evidence>
<dbReference type="Proteomes" id="UP000198901">
    <property type="component" value="Unassembled WGS sequence"/>
</dbReference>
<dbReference type="Gene3D" id="2.60.120.1440">
    <property type="match status" value="1"/>
</dbReference>
<feature type="domain" description="FecR protein" evidence="1">
    <location>
        <begin position="137"/>
        <end position="223"/>
    </location>
</feature>
<dbReference type="PIRSF" id="PIRSF018266">
    <property type="entry name" value="FecR"/>
    <property type="match status" value="1"/>
</dbReference>
<name>A0A1G9HEL2_9BACT</name>
<reference evidence="3 4" key="1">
    <citation type="submission" date="2016-10" db="EMBL/GenBank/DDBJ databases">
        <authorList>
            <person name="de Groot N.N."/>
        </authorList>
    </citation>
    <scope>NUCLEOTIDE SEQUENCE [LARGE SCALE GENOMIC DNA]</scope>
    <source>
        <strain evidence="3 4">DSM 21668</strain>
    </source>
</reference>
<feature type="domain" description="Protein FecR C-terminal" evidence="2">
    <location>
        <begin position="276"/>
        <end position="344"/>
    </location>
</feature>
<evidence type="ECO:0000259" key="2">
    <source>
        <dbReference type="Pfam" id="PF16344"/>
    </source>
</evidence>
<dbReference type="Pfam" id="PF16344">
    <property type="entry name" value="FecR_C"/>
    <property type="match status" value="1"/>
</dbReference>
<dbReference type="EMBL" id="FNGS01000001">
    <property type="protein sequence ID" value="SDL11430.1"/>
    <property type="molecule type" value="Genomic_DNA"/>
</dbReference>
<gene>
    <name evidence="3" type="ORF">SAMN04488090_0023</name>
</gene>
<dbReference type="PANTHER" id="PTHR30273">
    <property type="entry name" value="PERIPLASMIC SIGNAL SENSOR AND SIGMA FACTOR ACTIVATOR FECR-RELATED"/>
    <property type="match status" value="1"/>
</dbReference>
<evidence type="ECO:0000313" key="3">
    <source>
        <dbReference type="EMBL" id="SDL11430.1"/>
    </source>
</evidence>
<dbReference type="AlphaFoldDB" id="A0A1G9HEL2"/>
<dbReference type="InterPro" id="IPR032508">
    <property type="entry name" value="FecR_C"/>
</dbReference>
<dbReference type="InterPro" id="IPR006860">
    <property type="entry name" value="FecR"/>
</dbReference>
<sequence length="351" mass="39725">MDPFADYSLDDFLENDAFVRWVKYPDAGQNRYWQQVASAHPHLVPVMDEARRRIREMAQFYPDVPESDVTDLWQRVQGQIRPQPVRRFRPLWWAAAGIALVAGWFIWDTGQPVEKVREMVASVSGSATREIRNTGTQVQIITLSDGSTVSLEPSGTLRFDTTFRERREVYLSGDAFFQVRKDPAHPFFVYANGLVTKVLGTSFRVTAYERDPRVTVQVRTGKVAVYPSEAAGPHPESAGLLLTPNQQASFLREELQLSRGLIQDPRILVPKENLKRFVFDDAPLSEIFDALEKAYGVRIVYDEEVFARCRITTSLTDEVLFEKLNVLCKVIGATYQVVDAQIVVSGSGCTE</sequence>
<organism evidence="3 4">
    <name type="scientific">Siphonobacter aquaeclarae</name>
    <dbReference type="NCBI Taxonomy" id="563176"/>
    <lineage>
        <taxon>Bacteria</taxon>
        <taxon>Pseudomonadati</taxon>
        <taxon>Bacteroidota</taxon>
        <taxon>Cytophagia</taxon>
        <taxon>Cytophagales</taxon>
        <taxon>Cytophagaceae</taxon>
        <taxon>Siphonobacter</taxon>
    </lineage>
</organism>